<dbReference type="InterPro" id="IPR015797">
    <property type="entry name" value="NUDIX_hydrolase-like_dom_sf"/>
</dbReference>
<keyword evidence="6" id="KW-1185">Reference proteome</keyword>
<dbReference type="InterPro" id="IPR020084">
    <property type="entry name" value="NUDIX_hydrolase_CS"/>
</dbReference>
<dbReference type="PANTHER" id="PTHR43046">
    <property type="entry name" value="GDP-MANNOSE MANNOSYL HYDROLASE"/>
    <property type="match status" value="1"/>
</dbReference>
<gene>
    <name evidence="5" type="ORF">SAMN02745781_01012</name>
</gene>
<dbReference type="PROSITE" id="PS00893">
    <property type="entry name" value="NUDIX_BOX"/>
    <property type="match status" value="1"/>
</dbReference>
<dbReference type="Gene3D" id="3.90.79.10">
    <property type="entry name" value="Nucleoside Triphosphate Pyrophosphohydrolase"/>
    <property type="match status" value="1"/>
</dbReference>
<evidence type="ECO:0000256" key="1">
    <source>
        <dbReference type="ARBA" id="ARBA00001946"/>
    </source>
</evidence>
<dbReference type="Proteomes" id="UP000184159">
    <property type="component" value="Unassembled WGS sequence"/>
</dbReference>
<feature type="domain" description="Nudix hydrolase" evidence="4">
    <location>
        <begin position="1"/>
        <end position="141"/>
    </location>
</feature>
<keyword evidence="2 3" id="KW-0378">Hydrolase</keyword>
<dbReference type="Pfam" id="PF00293">
    <property type="entry name" value="NUDIX"/>
    <property type="match status" value="1"/>
</dbReference>
<dbReference type="InterPro" id="IPR020476">
    <property type="entry name" value="Nudix_hydrolase"/>
</dbReference>
<dbReference type="PROSITE" id="PS51462">
    <property type="entry name" value="NUDIX"/>
    <property type="match status" value="1"/>
</dbReference>
<dbReference type="PRINTS" id="PR00502">
    <property type="entry name" value="NUDIXFAMILY"/>
</dbReference>
<organism evidence="5 6">
    <name type="scientific">Vibrio gazogenes DSM 21264 = NBRC 103151</name>
    <dbReference type="NCBI Taxonomy" id="1123492"/>
    <lineage>
        <taxon>Bacteria</taxon>
        <taxon>Pseudomonadati</taxon>
        <taxon>Pseudomonadota</taxon>
        <taxon>Gammaproteobacteria</taxon>
        <taxon>Vibrionales</taxon>
        <taxon>Vibrionaceae</taxon>
        <taxon>Vibrio</taxon>
    </lineage>
</organism>
<evidence type="ECO:0000256" key="3">
    <source>
        <dbReference type="RuleBase" id="RU003476"/>
    </source>
</evidence>
<evidence type="ECO:0000313" key="5">
    <source>
        <dbReference type="EMBL" id="SHE88424.1"/>
    </source>
</evidence>
<accession>A0A1M4X4L1</accession>
<dbReference type="NCBIfam" id="NF012016">
    <property type="entry name" value="PRK15472.1"/>
    <property type="match status" value="1"/>
</dbReference>
<comment type="similarity">
    <text evidence="3">Belongs to the Nudix hydrolase family.</text>
</comment>
<dbReference type="AlphaFoldDB" id="A0A1M4X4L1"/>
<comment type="cofactor">
    <cofactor evidence="1">
        <name>Mg(2+)</name>
        <dbReference type="ChEBI" id="CHEBI:18420"/>
    </cofactor>
</comment>
<dbReference type="GO" id="GO:0016787">
    <property type="term" value="F:hydrolase activity"/>
    <property type="evidence" value="ECO:0007669"/>
    <property type="project" value="UniProtKB-KW"/>
</dbReference>
<evidence type="ECO:0000259" key="4">
    <source>
        <dbReference type="PROSITE" id="PS51462"/>
    </source>
</evidence>
<dbReference type="SUPFAM" id="SSF55811">
    <property type="entry name" value="Nudix"/>
    <property type="match status" value="1"/>
</dbReference>
<protein>
    <submittedName>
        <fullName evidence="5">Nucleoside triphosphatase</fullName>
    </submittedName>
</protein>
<dbReference type="EMBL" id="FQUH01000003">
    <property type="protein sequence ID" value="SHE88424.1"/>
    <property type="molecule type" value="Genomic_DNA"/>
</dbReference>
<dbReference type="PANTHER" id="PTHR43046:SF14">
    <property type="entry name" value="MUTT_NUDIX FAMILY PROTEIN"/>
    <property type="match status" value="1"/>
</dbReference>
<evidence type="ECO:0000256" key="2">
    <source>
        <dbReference type="ARBA" id="ARBA00022801"/>
    </source>
</evidence>
<name>A0A1M4X4L1_VIBGA</name>
<dbReference type="InterPro" id="IPR000086">
    <property type="entry name" value="NUDIX_hydrolase_dom"/>
</dbReference>
<proteinExistence type="inferred from homology"/>
<sequence>MRQRTIVCPLITNNGDYLLCKMANDRGVFPGQWALPGGGMEPGETMEEALRREIREELGPELELTRISPWKFRDDTRIKTYPNGTQEEIYMIYLIFDCESANRRIAINDEFQEFKWANPEELLTLDLNDATKVTFAQKGLLK</sequence>
<reference evidence="6" key="1">
    <citation type="submission" date="2016-11" db="EMBL/GenBank/DDBJ databases">
        <authorList>
            <person name="Varghese N."/>
            <person name="Submissions S."/>
        </authorList>
    </citation>
    <scope>NUCLEOTIDE SEQUENCE [LARGE SCALE GENOMIC DNA]</scope>
    <source>
        <strain evidence="6">DSM 21264</strain>
    </source>
</reference>
<evidence type="ECO:0000313" key="6">
    <source>
        <dbReference type="Proteomes" id="UP000184159"/>
    </source>
</evidence>
<dbReference type="RefSeq" id="WP_072956327.1">
    <property type="nucleotide sequence ID" value="NZ_FQUH01000003.1"/>
</dbReference>